<proteinExistence type="predicted"/>
<feature type="region of interest" description="Disordered" evidence="2">
    <location>
        <begin position="22"/>
        <end position="47"/>
    </location>
</feature>
<keyword evidence="5" id="KW-1185">Reference proteome</keyword>
<evidence type="ECO:0000259" key="3">
    <source>
        <dbReference type="PROSITE" id="PS50157"/>
    </source>
</evidence>
<feature type="domain" description="C2H2-type" evidence="3">
    <location>
        <begin position="123"/>
        <end position="150"/>
    </location>
</feature>
<protein>
    <submittedName>
        <fullName evidence="4">IS1 family transposase</fullName>
    </submittedName>
</protein>
<reference evidence="4 5" key="1">
    <citation type="journal article" date="2021" name="Arch. Microbiol.">
        <title>Thalassobius aquimarinus sp. nov., isolated from the Sea of Japan seashore.</title>
        <authorList>
            <person name="Kurilenko V.V."/>
            <person name="Romanenko L.A."/>
            <person name="Chernysheva N.Y."/>
            <person name="Velansky P.V."/>
            <person name="Tekutyeva L.A."/>
            <person name="Isaeva M.P."/>
            <person name="Mikhailov V.V."/>
        </authorList>
    </citation>
    <scope>NUCLEOTIDE SEQUENCE [LARGE SCALE GENOMIC DNA]</scope>
    <source>
        <strain evidence="4 5">KMM 8518</strain>
    </source>
</reference>
<dbReference type="InterPro" id="IPR013087">
    <property type="entry name" value="Znf_C2H2_type"/>
</dbReference>
<organism evidence="4 5">
    <name type="scientific">Thalassovita aquimarina</name>
    <dbReference type="NCBI Taxonomy" id="2785917"/>
    <lineage>
        <taxon>Bacteria</taxon>
        <taxon>Pseudomonadati</taxon>
        <taxon>Pseudomonadota</taxon>
        <taxon>Alphaproteobacteria</taxon>
        <taxon>Rhodobacterales</taxon>
        <taxon>Roseobacteraceae</taxon>
        <taxon>Thalassovita</taxon>
    </lineage>
</organism>
<dbReference type="PROSITE" id="PS50157">
    <property type="entry name" value="ZINC_FINGER_C2H2_2"/>
    <property type="match status" value="1"/>
</dbReference>
<gene>
    <name evidence="4" type="ORF">IT775_06360</name>
</gene>
<accession>A0ABS5HPK5</accession>
<name>A0ABS5HPK5_9RHOB</name>
<comment type="caution">
    <text evidence="4">The sequence shown here is derived from an EMBL/GenBank/DDBJ whole genome shotgun (WGS) entry which is preliminary data.</text>
</comment>
<evidence type="ECO:0000256" key="1">
    <source>
        <dbReference type="PROSITE-ProRule" id="PRU00042"/>
    </source>
</evidence>
<keyword evidence="1" id="KW-0479">Metal-binding</keyword>
<dbReference type="Proteomes" id="UP001195941">
    <property type="component" value="Unassembled WGS sequence"/>
</dbReference>
<dbReference type="EMBL" id="JADMKU010000004">
    <property type="protein sequence ID" value="MBR9650741.1"/>
    <property type="molecule type" value="Genomic_DNA"/>
</dbReference>
<feature type="region of interest" description="Disordered" evidence="2">
    <location>
        <begin position="93"/>
        <end position="114"/>
    </location>
</feature>
<keyword evidence="1" id="KW-0863">Zinc-finger</keyword>
<evidence type="ECO:0000313" key="5">
    <source>
        <dbReference type="Proteomes" id="UP001195941"/>
    </source>
</evidence>
<evidence type="ECO:0000313" key="4">
    <source>
        <dbReference type="EMBL" id="MBR9650741.1"/>
    </source>
</evidence>
<sequence length="559" mass="64630">MPSFAVDINFCRNPQCDFFAEAPDPYDRRGQNRNKVKPNMPRGRVIGSGEEKTFQCGGCGKTSIIKNNKAIVEEYRRLRRRFRPEFPRDACSNEECPNHGRPQSEYPDLYRRSGTTKKGTQRWKCKSCLKTFSTGTRLGRQKRSHTNREVLWMITNGVPITKICDFTELSPRDVYRKIDFIHDRVIDFTARREADFKRVQWEKVGRRFASDSQTLHLNWPNKRTRAQIAVQHLCTAHANSGYIMAAHLQLDPAVELPDIEARMVAAGDFSLPRAFRDQARLWSETEFKGYLDKMTYNVAIHPDEAPEVDLGLQLPHSGALVRQDVMQMAHAFQVRQFLGKGSERFVFVLDADPGLAMSFISAFAGWIRKERADVIVVEFDKKKSNDQRNMLMNEGRKQLEDDSNVPRRIFDDFHPGTKDEIKDILVESMLEDMPLTAPFEWPYHTKSEPHRCMRILTDRESMAPDRRARLMRLATLRSVDTYFHKIRSNLRLAERPSHTPSANGRAWHRHYLYNPDTMVKIVDIYRFTHNWMGGGSTKETPAMGLGLARGKVDAKDLFS</sequence>
<evidence type="ECO:0000256" key="2">
    <source>
        <dbReference type="SAM" id="MobiDB-lite"/>
    </source>
</evidence>
<keyword evidence="1" id="KW-0862">Zinc</keyword>
<dbReference type="RefSeq" id="WP_212700256.1">
    <property type="nucleotide sequence ID" value="NZ_JADMKU010000004.1"/>
</dbReference>